<dbReference type="FunFam" id="3.90.230.10:FF:000009">
    <property type="entry name" value="xaa-Pro aminopeptidase 2"/>
    <property type="match status" value="1"/>
</dbReference>
<evidence type="ECO:0000259" key="9">
    <source>
        <dbReference type="Pfam" id="PF16188"/>
    </source>
</evidence>
<dbReference type="PANTHER" id="PTHR43763">
    <property type="entry name" value="XAA-PRO AMINOPEPTIDASE 1"/>
    <property type="match status" value="1"/>
</dbReference>
<dbReference type="eggNOG" id="COG0006">
    <property type="taxonomic scope" value="Bacteria"/>
</dbReference>
<reference evidence="10 11" key="1">
    <citation type="submission" date="2009-04" db="EMBL/GenBank/DDBJ databases">
        <authorList>
            <person name="Sebastian Y."/>
            <person name="Madupu R."/>
            <person name="Durkin A.S."/>
            <person name="Torralba M."/>
            <person name="Methe B."/>
            <person name="Sutton G.G."/>
            <person name="Strausberg R.L."/>
            <person name="Nelson K.E."/>
        </authorList>
    </citation>
    <scope>NUCLEOTIDE SEQUENCE [LARGE SCALE GENOMIC DNA]</scope>
    <source>
        <strain evidence="11">ATCC 35406 / BCRC 14492 / JCM 8526 / NCTC 13058 / HG 370</strain>
    </source>
</reference>
<name>C3JD40_POREA</name>
<dbReference type="GO" id="GO:0006508">
    <property type="term" value="P:proteolysis"/>
    <property type="evidence" value="ECO:0007669"/>
    <property type="project" value="UniProtKB-KW"/>
</dbReference>
<evidence type="ECO:0000256" key="3">
    <source>
        <dbReference type="ARBA" id="ARBA00022723"/>
    </source>
</evidence>
<dbReference type="GO" id="GO:0070006">
    <property type="term" value="F:metalloaminopeptidase activity"/>
    <property type="evidence" value="ECO:0007669"/>
    <property type="project" value="InterPro"/>
</dbReference>
<dbReference type="CDD" id="cd01085">
    <property type="entry name" value="APP"/>
    <property type="match status" value="1"/>
</dbReference>
<gene>
    <name evidence="10" type="ORF">POREN0001_0728</name>
</gene>
<dbReference type="Gene3D" id="3.40.350.10">
    <property type="entry name" value="Creatinase/prolidase N-terminal domain"/>
    <property type="match status" value="2"/>
</dbReference>
<evidence type="ECO:0000313" key="11">
    <source>
        <dbReference type="Proteomes" id="UP000004295"/>
    </source>
</evidence>
<dbReference type="InterPro" id="IPR001131">
    <property type="entry name" value="Peptidase_M24B_aminopep-P_CS"/>
</dbReference>
<dbReference type="Pfam" id="PF16188">
    <property type="entry name" value="Peptidase_M24_C"/>
    <property type="match status" value="1"/>
</dbReference>
<keyword evidence="3 6" id="KW-0479">Metal-binding</keyword>
<sequence length="597" mass="66001">MSSNIPSRLEALRSAMRAKNIQAYLVVSNDGHLGEYTPQHWKSRAWISGFNGSAGSVVVTLDKAGLWTDSRYFLQAGDQLEGSTIELYKEGVSGVPTIEEFLTSELPEGAVVGCDGTCVSQAEVERMERALSAFGLTINSDYDLIDGIWADRPAIPKNEFRPQPVEYSGEETKARTQRILEHLKKKGANATVLTTLDELAWAFNIRNCDVECNPVGVGFGFIGEKESVLFTFAEKVNAALQSELQAQGVRVMGYQEIFGYLSALPASVTVYVDKSRISSAVYNALAPHCRQIEGVSVVTMLKSYKNEAELAGVHRSMHRDGVALTRFFMWLEAALKRGETPTEVEIDRILAEHRAQSDMYIGDSFDTICGYQDHGAIVHYRATPESAYTLRNEGVLLLDSGAQYKDGTTDITRTIALGEAEPQADLKVDYTLVLKGHIAIATAQFPEGTRGNQLDILARKALWDRALSYGHGTGHGVGIALNVHEGPQNIRTDNNPTPMAVGTFTSNEPGLYRAGKWGIRIENLIVTKENCRSEFGTFLGFETVTLCYLDNRLVEKSLLTAEEIAWYNAYQEKVYQEISPLLTPEEAAWLREKTQKL</sequence>
<protein>
    <submittedName>
        <fullName evidence="10">Creatinase</fullName>
        <ecNumber evidence="10">3.4.11.9</ecNumber>
    </submittedName>
</protein>
<dbReference type="EMBL" id="ACNN01000036">
    <property type="protein sequence ID" value="EEN81895.1"/>
    <property type="molecule type" value="Genomic_DNA"/>
</dbReference>
<dbReference type="STRING" id="553175.POREN0001_0728"/>
<dbReference type="SUPFAM" id="SSF55920">
    <property type="entry name" value="Creatinase/aminopeptidase"/>
    <property type="match status" value="1"/>
</dbReference>
<evidence type="ECO:0000256" key="4">
    <source>
        <dbReference type="ARBA" id="ARBA00022801"/>
    </source>
</evidence>
<dbReference type="FunFam" id="3.40.350.10:FF:000003">
    <property type="entry name" value="Xaa-pro aminopeptidase P"/>
    <property type="match status" value="1"/>
</dbReference>
<evidence type="ECO:0000259" key="7">
    <source>
        <dbReference type="Pfam" id="PF00557"/>
    </source>
</evidence>
<dbReference type="AlphaFoldDB" id="C3JD40"/>
<keyword evidence="11" id="KW-1185">Reference proteome</keyword>
<dbReference type="Proteomes" id="UP000004295">
    <property type="component" value="Unassembled WGS sequence"/>
</dbReference>
<dbReference type="PANTHER" id="PTHR43763:SF6">
    <property type="entry name" value="XAA-PRO AMINOPEPTIDASE 1"/>
    <property type="match status" value="1"/>
</dbReference>
<evidence type="ECO:0000256" key="6">
    <source>
        <dbReference type="RuleBase" id="RU000590"/>
    </source>
</evidence>
<dbReference type="Pfam" id="PF00557">
    <property type="entry name" value="Peptidase_M24"/>
    <property type="match status" value="1"/>
</dbReference>
<dbReference type="Pfam" id="PF01321">
    <property type="entry name" value="Creatinase_N"/>
    <property type="match status" value="1"/>
</dbReference>
<dbReference type="InterPro" id="IPR029149">
    <property type="entry name" value="Creatin/AminoP/Spt16_N"/>
</dbReference>
<dbReference type="GeneID" id="93365448"/>
<evidence type="ECO:0000256" key="1">
    <source>
        <dbReference type="ARBA" id="ARBA00008766"/>
    </source>
</evidence>
<accession>C3JD40</accession>
<keyword evidence="2" id="KW-0645">Protease</keyword>
<dbReference type="Gene3D" id="3.90.230.10">
    <property type="entry name" value="Creatinase/methionine aminopeptidase superfamily"/>
    <property type="match status" value="1"/>
</dbReference>
<dbReference type="RefSeq" id="WP_004335208.1">
    <property type="nucleotide sequence ID" value="NZ_ACNN01000036.1"/>
</dbReference>
<dbReference type="EC" id="3.4.11.9" evidence="10"/>
<dbReference type="InterPro" id="IPR000994">
    <property type="entry name" value="Pept_M24"/>
</dbReference>
<comment type="caution">
    <text evidence="10">The sequence shown here is derived from an EMBL/GenBank/DDBJ whole genome shotgun (WGS) entry which is preliminary data.</text>
</comment>
<dbReference type="SUPFAM" id="SSF53092">
    <property type="entry name" value="Creatinase/prolidase N-terminal domain"/>
    <property type="match status" value="1"/>
</dbReference>
<evidence type="ECO:0000256" key="2">
    <source>
        <dbReference type="ARBA" id="ARBA00022670"/>
    </source>
</evidence>
<keyword evidence="5" id="KW-0482">Metalloprotease</keyword>
<feature type="domain" description="Peptidase M24" evidence="7">
    <location>
        <begin position="315"/>
        <end position="528"/>
    </location>
</feature>
<evidence type="ECO:0000259" key="8">
    <source>
        <dbReference type="Pfam" id="PF01321"/>
    </source>
</evidence>
<dbReference type="InterPro" id="IPR036005">
    <property type="entry name" value="Creatinase/aminopeptidase-like"/>
</dbReference>
<keyword evidence="10" id="KW-0031">Aminopeptidase</keyword>
<dbReference type="InterPro" id="IPR033740">
    <property type="entry name" value="Pept_M24B"/>
</dbReference>
<dbReference type="Pfam" id="PF16189">
    <property type="entry name" value="Creatinase_N_2"/>
    <property type="match status" value="1"/>
</dbReference>
<keyword evidence="4 10" id="KW-0378">Hydrolase</keyword>
<dbReference type="InterPro" id="IPR000587">
    <property type="entry name" value="Creatinase_N"/>
</dbReference>
<evidence type="ECO:0000256" key="5">
    <source>
        <dbReference type="ARBA" id="ARBA00023049"/>
    </source>
</evidence>
<dbReference type="PROSITE" id="PS00491">
    <property type="entry name" value="PROLINE_PEPTIDASE"/>
    <property type="match status" value="1"/>
</dbReference>
<feature type="domain" description="Creatinase N-terminal" evidence="8">
    <location>
        <begin position="8"/>
        <end position="132"/>
    </location>
</feature>
<proteinExistence type="inferred from homology"/>
<feature type="domain" description="Peptidase M24 C-terminal" evidence="9">
    <location>
        <begin position="538"/>
        <end position="597"/>
    </location>
</feature>
<evidence type="ECO:0000313" key="10">
    <source>
        <dbReference type="EMBL" id="EEN81895.1"/>
    </source>
</evidence>
<comment type="similarity">
    <text evidence="1 6">Belongs to the peptidase M24B family.</text>
</comment>
<dbReference type="GO" id="GO:0005737">
    <property type="term" value="C:cytoplasm"/>
    <property type="evidence" value="ECO:0007669"/>
    <property type="project" value="UniProtKB-ARBA"/>
</dbReference>
<dbReference type="InterPro" id="IPR032416">
    <property type="entry name" value="Peptidase_M24_C"/>
</dbReference>
<dbReference type="InterPro" id="IPR050422">
    <property type="entry name" value="X-Pro_aminopeptidase_P"/>
</dbReference>
<organism evidence="10 11">
    <name type="scientific">Porphyromonas endodontalis (strain ATCC 35406 / DSM 24491 / JCM 8526 / CCUG 16442 / BCRC 14492 / NCTC 13058 / HG 370)</name>
    <name type="common">Bacteroides endodontalis</name>
    <dbReference type="NCBI Taxonomy" id="553175"/>
    <lineage>
        <taxon>Bacteria</taxon>
        <taxon>Pseudomonadati</taxon>
        <taxon>Bacteroidota</taxon>
        <taxon>Bacteroidia</taxon>
        <taxon>Bacteroidales</taxon>
        <taxon>Porphyromonadaceae</taxon>
        <taxon>Porphyromonas</taxon>
    </lineage>
</organism>
<dbReference type="GO" id="GO:0046872">
    <property type="term" value="F:metal ion binding"/>
    <property type="evidence" value="ECO:0007669"/>
    <property type="project" value="UniProtKB-KW"/>
</dbReference>